<sequence length="192" mass="20275">MRIVGIILAGGQGRRMGREKALVRLAGQPLIARVLARLAPQVAAVAISANGDPGRFGLGLPVLPDRAGESGLGPMAGIRAGLDWAAERGAEALVSVATDTPFLPEDLVARLAATGGPAHAQSFGRDHYTAALWRVADRPRIDALFAADERRMRAYLAGAVAVPFDTTPDPFANLNTPEDLARAEDRLRRNAL</sequence>
<dbReference type="InterPro" id="IPR029044">
    <property type="entry name" value="Nucleotide-diphossugar_trans"/>
</dbReference>
<feature type="binding site" evidence="8">
    <location>
        <position position="99"/>
    </location>
    <ligand>
        <name>GTP</name>
        <dbReference type="ChEBI" id="CHEBI:37565"/>
    </ligand>
</feature>
<evidence type="ECO:0000256" key="4">
    <source>
        <dbReference type="ARBA" id="ARBA00022741"/>
    </source>
</evidence>
<dbReference type="InterPro" id="IPR013482">
    <property type="entry name" value="Molybde_CF_guanTrfase"/>
</dbReference>
<accession>A0A1G7KTS7</accession>
<evidence type="ECO:0000256" key="6">
    <source>
        <dbReference type="ARBA" id="ARBA00023134"/>
    </source>
</evidence>
<proteinExistence type="inferred from homology"/>
<dbReference type="EMBL" id="FNAY01000010">
    <property type="protein sequence ID" value="SDF40638.1"/>
    <property type="molecule type" value="Genomic_DNA"/>
</dbReference>
<dbReference type="SUPFAM" id="SSF53448">
    <property type="entry name" value="Nucleotide-diphospho-sugar transferases"/>
    <property type="match status" value="1"/>
</dbReference>
<keyword evidence="1 8" id="KW-0963">Cytoplasm</keyword>
<evidence type="ECO:0000256" key="2">
    <source>
        <dbReference type="ARBA" id="ARBA00022679"/>
    </source>
</evidence>
<comment type="subcellular location">
    <subcellularLocation>
        <location evidence="8">Cytoplasm</location>
    </subcellularLocation>
</comment>
<dbReference type="GO" id="GO:0005525">
    <property type="term" value="F:GTP binding"/>
    <property type="evidence" value="ECO:0007669"/>
    <property type="project" value="UniProtKB-UniRule"/>
</dbReference>
<dbReference type="GO" id="GO:0046872">
    <property type="term" value="F:metal ion binding"/>
    <property type="evidence" value="ECO:0007669"/>
    <property type="project" value="UniProtKB-KW"/>
</dbReference>
<feature type="domain" description="MobA-like NTP transferase" evidence="9">
    <location>
        <begin position="5"/>
        <end position="157"/>
    </location>
</feature>
<protein>
    <recommendedName>
        <fullName evidence="8">Molybdenum cofactor guanylyltransferase</fullName>
        <shortName evidence="8">MoCo guanylyltransferase</shortName>
        <ecNumber evidence="8">2.7.7.77</ecNumber>
    </recommendedName>
    <alternativeName>
        <fullName evidence="8">GTP:molybdopterin guanylyltransferase</fullName>
    </alternativeName>
    <alternativeName>
        <fullName evidence="8">Mo-MPT guanylyltransferase</fullName>
    </alternativeName>
    <alternativeName>
        <fullName evidence="8">Molybdopterin guanylyltransferase</fullName>
    </alternativeName>
    <alternativeName>
        <fullName evidence="8">Molybdopterin-guanine dinucleotide synthase</fullName>
        <shortName evidence="8">MGD synthase</shortName>
    </alternativeName>
</protein>
<gene>
    <name evidence="8" type="primary">mobA</name>
    <name evidence="10" type="ORF">SAMN04244550_02205</name>
</gene>
<keyword evidence="2 8" id="KW-0808">Transferase</keyword>
<feature type="binding site" evidence="8">
    <location>
        <position position="20"/>
    </location>
    <ligand>
        <name>GTP</name>
        <dbReference type="ChEBI" id="CHEBI:37565"/>
    </ligand>
</feature>
<dbReference type="HAMAP" id="MF_00316">
    <property type="entry name" value="MobA"/>
    <property type="match status" value="1"/>
</dbReference>
<comment type="subunit">
    <text evidence="8">Monomer.</text>
</comment>
<comment type="catalytic activity">
    <reaction evidence="8">
        <text>Mo-molybdopterin + GTP + H(+) = Mo-molybdopterin guanine dinucleotide + diphosphate</text>
        <dbReference type="Rhea" id="RHEA:34243"/>
        <dbReference type="ChEBI" id="CHEBI:15378"/>
        <dbReference type="ChEBI" id="CHEBI:33019"/>
        <dbReference type="ChEBI" id="CHEBI:37565"/>
        <dbReference type="ChEBI" id="CHEBI:71302"/>
        <dbReference type="ChEBI" id="CHEBI:71310"/>
        <dbReference type="EC" id="2.7.7.77"/>
    </reaction>
</comment>
<name>A0A1G7KTS7_RHOCA</name>
<evidence type="ECO:0000256" key="7">
    <source>
        <dbReference type="ARBA" id="ARBA00023150"/>
    </source>
</evidence>
<dbReference type="Proteomes" id="UP000183812">
    <property type="component" value="Unassembled WGS sequence"/>
</dbReference>
<keyword evidence="6 8" id="KW-0342">GTP-binding</keyword>
<dbReference type="GO" id="GO:0061603">
    <property type="term" value="F:molybdenum cofactor guanylyltransferase activity"/>
    <property type="evidence" value="ECO:0007669"/>
    <property type="project" value="UniProtKB-EC"/>
</dbReference>
<comment type="cofactor">
    <cofactor evidence="8">
        <name>Mg(2+)</name>
        <dbReference type="ChEBI" id="CHEBI:18420"/>
    </cofactor>
</comment>
<dbReference type="GO" id="GO:0005737">
    <property type="term" value="C:cytoplasm"/>
    <property type="evidence" value="ECO:0007669"/>
    <property type="project" value="UniProtKB-SubCell"/>
</dbReference>
<evidence type="ECO:0000313" key="10">
    <source>
        <dbReference type="EMBL" id="SDF40638.1"/>
    </source>
</evidence>
<comment type="caution">
    <text evidence="8">Lacks conserved residue(s) required for the propagation of feature annotation.</text>
</comment>
<dbReference type="CDD" id="cd02503">
    <property type="entry name" value="MobA"/>
    <property type="match status" value="1"/>
</dbReference>
<dbReference type="NCBIfam" id="TIGR02665">
    <property type="entry name" value="molyb_mobA"/>
    <property type="match status" value="1"/>
</dbReference>
<dbReference type="EC" id="2.7.7.77" evidence="8"/>
<dbReference type="Gene3D" id="3.90.550.10">
    <property type="entry name" value="Spore Coat Polysaccharide Biosynthesis Protein SpsA, Chain A"/>
    <property type="match status" value="1"/>
</dbReference>
<dbReference type="AlphaFoldDB" id="A0A1G7KTS7"/>
<dbReference type="InterPro" id="IPR025877">
    <property type="entry name" value="MobA-like_NTP_Trfase"/>
</dbReference>
<evidence type="ECO:0000313" key="11">
    <source>
        <dbReference type="Proteomes" id="UP000183812"/>
    </source>
</evidence>
<comment type="similarity">
    <text evidence="8">Belongs to the MobA family.</text>
</comment>
<reference evidence="10 11" key="1">
    <citation type="submission" date="2016-10" db="EMBL/GenBank/DDBJ databases">
        <authorList>
            <person name="de Groot N.N."/>
        </authorList>
    </citation>
    <scope>NUCLEOTIDE SEQUENCE [LARGE SCALE GENOMIC DNA]</scope>
    <source>
        <strain evidence="11">DSM 938 / 37b4</strain>
    </source>
</reference>
<organism evidence="10 11">
    <name type="scientific">Rhodobacter capsulatus</name>
    <name type="common">Rhodopseudomonas capsulata</name>
    <dbReference type="NCBI Taxonomy" id="1061"/>
    <lineage>
        <taxon>Bacteria</taxon>
        <taxon>Pseudomonadati</taxon>
        <taxon>Pseudomonadota</taxon>
        <taxon>Alphaproteobacteria</taxon>
        <taxon>Rhodobacterales</taxon>
        <taxon>Rhodobacter group</taxon>
        <taxon>Rhodobacter</taxon>
    </lineage>
</organism>
<keyword evidence="5 8" id="KW-0460">Magnesium</keyword>
<evidence type="ECO:0000256" key="3">
    <source>
        <dbReference type="ARBA" id="ARBA00022723"/>
    </source>
</evidence>
<feature type="binding site" evidence="8">
    <location>
        <begin position="8"/>
        <end position="10"/>
    </location>
    <ligand>
        <name>GTP</name>
        <dbReference type="ChEBI" id="CHEBI:37565"/>
    </ligand>
</feature>
<dbReference type="RefSeq" id="WP_074554217.1">
    <property type="nucleotide sequence ID" value="NZ_CP119563.1"/>
</dbReference>
<evidence type="ECO:0000259" key="9">
    <source>
        <dbReference type="Pfam" id="PF12804"/>
    </source>
</evidence>
<comment type="domain">
    <text evidence="8">The N-terminal domain determines nucleotide recognition and specific binding, while the C-terminal domain determines the specific binding to the target protein.</text>
</comment>
<evidence type="ECO:0000256" key="1">
    <source>
        <dbReference type="ARBA" id="ARBA00022490"/>
    </source>
</evidence>
<keyword evidence="3 8" id="KW-0479">Metal-binding</keyword>
<comment type="function">
    <text evidence="8">Transfers a GMP moiety from GTP to Mo-molybdopterin (Mo-MPT) cofactor (Moco or molybdenum cofactor) to form Mo-molybdopterin guanine dinucleotide (Mo-MGD) cofactor.</text>
</comment>
<dbReference type="Pfam" id="PF12804">
    <property type="entry name" value="NTP_transf_3"/>
    <property type="match status" value="1"/>
</dbReference>
<evidence type="ECO:0000256" key="8">
    <source>
        <dbReference type="HAMAP-Rule" id="MF_00316"/>
    </source>
</evidence>
<keyword evidence="4 8" id="KW-0547">Nucleotide-binding</keyword>
<dbReference type="PANTHER" id="PTHR19136:SF81">
    <property type="entry name" value="MOLYBDENUM COFACTOR GUANYLYLTRANSFERASE"/>
    <property type="match status" value="1"/>
</dbReference>
<dbReference type="PANTHER" id="PTHR19136">
    <property type="entry name" value="MOLYBDENUM COFACTOR GUANYLYLTRANSFERASE"/>
    <property type="match status" value="1"/>
</dbReference>
<feature type="binding site" evidence="8">
    <location>
        <position position="99"/>
    </location>
    <ligand>
        <name>Mg(2+)</name>
        <dbReference type="ChEBI" id="CHEBI:18420"/>
    </ligand>
</feature>
<keyword evidence="7 8" id="KW-0501">Molybdenum cofactor biosynthesis</keyword>
<dbReference type="OrthoDB" id="9788394at2"/>
<dbReference type="GO" id="GO:1902758">
    <property type="term" value="P:bis(molybdopterin guanine dinucleotide)molybdenum biosynthetic process"/>
    <property type="evidence" value="ECO:0007669"/>
    <property type="project" value="TreeGrafter"/>
</dbReference>
<feature type="binding site" evidence="8">
    <location>
        <position position="65"/>
    </location>
    <ligand>
        <name>GTP</name>
        <dbReference type="ChEBI" id="CHEBI:37565"/>
    </ligand>
</feature>
<evidence type="ECO:0000256" key="5">
    <source>
        <dbReference type="ARBA" id="ARBA00022842"/>
    </source>
</evidence>